<reference evidence="4" key="1">
    <citation type="journal article" date="2014" name="Genome Biol. Evol.">
        <title>Pangenome evidence for extensive interdomain horizontal transfer affecting lineage core and shell genes in uncultured planktonic thaumarchaeota and euryarchaeota.</title>
        <authorList>
            <person name="Deschamps P."/>
            <person name="Zivanovic Y."/>
            <person name="Moreira D."/>
            <person name="Rodriguez-Valera F."/>
            <person name="Lopez-Garcia P."/>
        </authorList>
    </citation>
    <scope>NUCLEOTIDE SEQUENCE</scope>
</reference>
<evidence type="ECO:0000259" key="1">
    <source>
        <dbReference type="Pfam" id="PF01890"/>
    </source>
</evidence>
<dbReference type="PANTHER" id="PTHR37477">
    <property type="entry name" value="COBALT-PRECORRIN-5A HYDROLASE"/>
    <property type="match status" value="1"/>
</dbReference>
<dbReference type="SUPFAM" id="SSF159672">
    <property type="entry name" value="CbiG N-terminal domain-like"/>
    <property type="match status" value="1"/>
</dbReference>
<dbReference type="GO" id="GO:0009236">
    <property type="term" value="P:cobalamin biosynthetic process"/>
    <property type="evidence" value="ECO:0007669"/>
    <property type="project" value="InterPro"/>
</dbReference>
<proteinExistence type="predicted"/>
<dbReference type="Pfam" id="PF01890">
    <property type="entry name" value="CbiG_C"/>
    <property type="match status" value="1"/>
</dbReference>
<dbReference type="Pfam" id="PF11761">
    <property type="entry name" value="CbiG_mid"/>
    <property type="match status" value="1"/>
</dbReference>
<sequence length="352" mass="38924">MERVAILAITRNGIKIAKELKEKFSSWEVFAPNKFSDSNTSINWYGDNTSTKIVELFKSNDALVCLFSLGAVVRLISPHLKDKKTDPAVIVIDDKAQFVISTLSGHLGGANKLTNDISDRLGATPVITTAADVNKTIAVDLVGKDFGWKIDDDSNVTKISAFMVNEEKIGVYQSCGRKDWWRDKLPANVTIYPTINELKNSDSKGYLIITDEVVDDNSLLQNAVVYRPPSLVVGIGLHWDTTKETIKDGLMRCMNEFKLDEKSIARFVSIKKEKDVVGLVELAKEMSIHTQYFEKEELASIATPNPSNTVQTFEGTPSVSEAAAIRSSEGKLVVEKQKFPPNLTIAIARIPN</sequence>
<dbReference type="EC" id="3.7.1.12" evidence="4"/>
<dbReference type="EMBL" id="KF901085">
    <property type="protein sequence ID" value="AIF17526.1"/>
    <property type="molecule type" value="Genomic_DNA"/>
</dbReference>
<dbReference type="SUPFAM" id="SSF159664">
    <property type="entry name" value="CobE/GbiG C-terminal domain-like"/>
    <property type="match status" value="1"/>
</dbReference>
<feature type="domain" description="CobE/GbiG C-terminal" evidence="1">
    <location>
        <begin position="231"/>
        <end position="348"/>
    </location>
</feature>
<organism evidence="4">
    <name type="scientific">uncultured marine thaumarchaeote KM3_77_H05</name>
    <dbReference type="NCBI Taxonomy" id="1456288"/>
    <lineage>
        <taxon>Archaea</taxon>
        <taxon>Nitrososphaerota</taxon>
        <taxon>environmental samples</taxon>
    </lineage>
</organism>
<evidence type="ECO:0000259" key="2">
    <source>
        <dbReference type="Pfam" id="PF11760"/>
    </source>
</evidence>
<feature type="domain" description="Cobalamin biosynthesis central region" evidence="3">
    <location>
        <begin position="137"/>
        <end position="228"/>
    </location>
</feature>
<dbReference type="GO" id="GO:0043779">
    <property type="term" value="F:cobalt-precorrin-5A acetaldehyde-lyase activity"/>
    <property type="evidence" value="ECO:0007669"/>
    <property type="project" value="UniProtKB-EC"/>
</dbReference>
<dbReference type="AlphaFoldDB" id="A0A075HM90"/>
<evidence type="ECO:0000259" key="3">
    <source>
        <dbReference type="Pfam" id="PF11761"/>
    </source>
</evidence>
<name>A0A075HM90_9ARCH</name>
<protein>
    <submittedName>
        <fullName evidence="4">Cobalamin (Vitamin B12) biosynthesis CbiG protein (CbiG)</fullName>
        <ecNumber evidence="4">3.7.1.12</ecNumber>
    </submittedName>
</protein>
<gene>
    <name evidence="4" type="primary">cbiG</name>
</gene>
<dbReference type="PANTHER" id="PTHR37477:SF1">
    <property type="entry name" value="COBALT-PRECORRIN-5A HYDROLASE"/>
    <property type="match status" value="1"/>
</dbReference>
<accession>A0A075HM90</accession>
<dbReference type="InterPro" id="IPR021744">
    <property type="entry name" value="CbiG_N"/>
</dbReference>
<dbReference type="InterPro" id="IPR052553">
    <property type="entry name" value="CbiG_hydrolase"/>
</dbReference>
<dbReference type="Pfam" id="PF11760">
    <property type="entry name" value="CbiG_N"/>
    <property type="match status" value="1"/>
</dbReference>
<dbReference type="InterPro" id="IPR038029">
    <property type="entry name" value="GbiG_N_sf"/>
</dbReference>
<evidence type="ECO:0000313" key="4">
    <source>
        <dbReference type="EMBL" id="AIF17526.1"/>
    </source>
</evidence>
<keyword evidence="4" id="KW-0378">Hydrolase</keyword>
<dbReference type="Gene3D" id="3.40.50.11220">
    <property type="match status" value="1"/>
</dbReference>
<feature type="domain" description="Cobalamin synthesis G N-terminal" evidence="2">
    <location>
        <begin position="54"/>
        <end position="132"/>
    </location>
</feature>
<dbReference type="InterPro" id="IPR036518">
    <property type="entry name" value="CobE/GbiG_C_sf"/>
</dbReference>
<dbReference type="InterPro" id="IPR002750">
    <property type="entry name" value="CobE/GbiG_C"/>
</dbReference>
<dbReference type="Gene3D" id="3.30.420.180">
    <property type="entry name" value="CobE/GbiG C-terminal domain"/>
    <property type="match status" value="1"/>
</dbReference>
<dbReference type="InterPro" id="IPR021745">
    <property type="entry name" value="CbiG_mid"/>
</dbReference>